<reference evidence="3 4" key="1">
    <citation type="submission" date="2014-12" db="EMBL/GenBank/DDBJ databases">
        <title>Genome sequence of Methanobrevibacter arboriphilicus DH1, DSM1125.</title>
        <authorList>
            <person name="Poehlein A."/>
            <person name="Thauer R.K."/>
            <person name="Seedorf H."/>
            <person name="Daniel R."/>
        </authorList>
    </citation>
    <scope>NUCLEOTIDE SEQUENCE [LARGE SCALE GENOMIC DNA]</scope>
    <source>
        <strain evidence="3 4">DH1</strain>
    </source>
</reference>
<dbReference type="PANTHER" id="PTHR14969">
    <property type="entry name" value="SPHINGOSINE-1-PHOSPHATE PHOSPHOHYDROLASE"/>
    <property type="match status" value="1"/>
</dbReference>
<protein>
    <submittedName>
        <fullName evidence="3">Putative phosphatase</fullName>
    </submittedName>
</protein>
<dbReference type="GO" id="GO:0042392">
    <property type="term" value="F:sphingosine-1-phosphate phosphatase activity"/>
    <property type="evidence" value="ECO:0007669"/>
    <property type="project" value="TreeGrafter"/>
</dbReference>
<sequence length="177" mass="19930">MPVITDIGSTIVVFTISTVLLIVGILKKNMKLRRLAIIGLIAFIITAAIIFTLKVLVEEPRPFIVLKYVNLLIIENDPYSFPSGHSGNIFALATAFGLNCTLKLRGKQFKLAWILYPIALLTCFSRVYIGVHYPFDILIGAIIGIFGGLLATFIVNRYFNDINFLKEKINLKKYYKK</sequence>
<feature type="transmembrane region" description="Helical" evidence="1">
    <location>
        <begin position="6"/>
        <end position="26"/>
    </location>
</feature>
<evidence type="ECO:0000256" key="1">
    <source>
        <dbReference type="SAM" id="Phobius"/>
    </source>
</evidence>
<dbReference type="InterPro" id="IPR000326">
    <property type="entry name" value="PAP2/HPO"/>
</dbReference>
<comment type="caution">
    <text evidence="3">The sequence shown here is derived from an EMBL/GenBank/DDBJ whole genome shotgun (WGS) entry which is preliminary data.</text>
</comment>
<keyword evidence="1" id="KW-1133">Transmembrane helix</keyword>
<feature type="transmembrane region" description="Helical" evidence="1">
    <location>
        <begin position="35"/>
        <end position="57"/>
    </location>
</feature>
<dbReference type="Pfam" id="PF01569">
    <property type="entry name" value="PAP2"/>
    <property type="match status" value="1"/>
</dbReference>
<evidence type="ECO:0000313" key="3">
    <source>
        <dbReference type="EMBL" id="OQD59718.1"/>
    </source>
</evidence>
<feature type="domain" description="Phosphatidic acid phosphatase type 2/haloperoxidase" evidence="2">
    <location>
        <begin position="35"/>
        <end position="152"/>
    </location>
</feature>
<organism evidence="3 4">
    <name type="scientific">Methanobrevibacter arboriphilus JCM 13429 = DSM 1125</name>
    <dbReference type="NCBI Taxonomy" id="1300164"/>
    <lineage>
        <taxon>Archaea</taxon>
        <taxon>Methanobacteriati</taxon>
        <taxon>Methanobacteriota</taxon>
        <taxon>Methanomada group</taxon>
        <taxon>Methanobacteria</taxon>
        <taxon>Methanobacteriales</taxon>
        <taxon>Methanobacteriaceae</taxon>
        <taxon>Methanobrevibacter</taxon>
    </lineage>
</organism>
<accession>A0A1V6N4S6</accession>
<feature type="transmembrane region" description="Helical" evidence="1">
    <location>
        <begin position="111"/>
        <end position="131"/>
    </location>
</feature>
<name>A0A1V6N4S6_METAZ</name>
<dbReference type="SUPFAM" id="SSF48317">
    <property type="entry name" value="Acid phosphatase/Vanadium-dependent haloperoxidase"/>
    <property type="match status" value="1"/>
</dbReference>
<dbReference type="InterPro" id="IPR036938">
    <property type="entry name" value="PAP2/HPO_sf"/>
</dbReference>
<evidence type="ECO:0000313" key="4">
    <source>
        <dbReference type="Proteomes" id="UP000191661"/>
    </source>
</evidence>
<dbReference type="AlphaFoldDB" id="A0A1V6N4S6"/>
<keyword evidence="1" id="KW-0472">Membrane</keyword>
<dbReference type="SMART" id="SM00014">
    <property type="entry name" value="acidPPc"/>
    <property type="match status" value="1"/>
</dbReference>
<evidence type="ECO:0000259" key="2">
    <source>
        <dbReference type="SMART" id="SM00014"/>
    </source>
</evidence>
<keyword evidence="4" id="KW-1185">Reference proteome</keyword>
<dbReference type="PANTHER" id="PTHR14969:SF13">
    <property type="entry name" value="AT30094P"/>
    <property type="match status" value="1"/>
</dbReference>
<dbReference type="Proteomes" id="UP000191661">
    <property type="component" value="Unassembled WGS sequence"/>
</dbReference>
<dbReference type="OrthoDB" id="10182at2157"/>
<feature type="transmembrane region" description="Helical" evidence="1">
    <location>
        <begin position="86"/>
        <end position="104"/>
    </location>
</feature>
<feature type="transmembrane region" description="Helical" evidence="1">
    <location>
        <begin position="137"/>
        <end position="159"/>
    </location>
</feature>
<gene>
    <name evidence="3" type="ORF">MBBAR_1c01150</name>
</gene>
<dbReference type="RefSeq" id="WP_080459351.1">
    <property type="nucleotide sequence ID" value="NZ_JXMW01000001.1"/>
</dbReference>
<dbReference type="EMBL" id="JXMW01000001">
    <property type="protein sequence ID" value="OQD59718.1"/>
    <property type="molecule type" value="Genomic_DNA"/>
</dbReference>
<keyword evidence="1" id="KW-0812">Transmembrane</keyword>
<dbReference type="Gene3D" id="1.20.144.10">
    <property type="entry name" value="Phosphatidic acid phosphatase type 2/haloperoxidase"/>
    <property type="match status" value="1"/>
</dbReference>
<proteinExistence type="predicted"/>